<feature type="compositionally biased region" description="Basic and acidic residues" evidence="2">
    <location>
        <begin position="880"/>
        <end position="902"/>
    </location>
</feature>
<evidence type="ECO:0000313" key="3">
    <source>
        <dbReference type="EMBL" id="EWC88514.1"/>
    </source>
</evidence>
<feature type="compositionally biased region" description="Basic residues" evidence="2">
    <location>
        <begin position="1890"/>
        <end position="1899"/>
    </location>
</feature>
<feature type="compositionally biased region" description="Basic and acidic residues" evidence="2">
    <location>
        <begin position="765"/>
        <end position="817"/>
    </location>
</feature>
<feature type="compositionally biased region" description="Low complexity" evidence="2">
    <location>
        <begin position="1900"/>
        <end position="1914"/>
    </location>
</feature>
<dbReference type="EMBL" id="KE123814">
    <property type="protein sequence ID" value="EWC88514.1"/>
    <property type="molecule type" value="Genomic_DNA"/>
</dbReference>
<name>W7K591_PLAFO</name>
<dbReference type="PANTHER" id="PTHR15073:SF1">
    <property type="entry name" value="RETICULOCYTE-BINDING PROTEIN HOMOLOG 2A"/>
    <property type="match status" value="1"/>
</dbReference>
<organism evidence="3 4">
    <name type="scientific">Plasmodium falciparum (isolate NF54)</name>
    <dbReference type="NCBI Taxonomy" id="5843"/>
    <lineage>
        <taxon>Eukaryota</taxon>
        <taxon>Sar</taxon>
        <taxon>Alveolata</taxon>
        <taxon>Apicomplexa</taxon>
        <taxon>Aconoidasida</taxon>
        <taxon>Haemosporida</taxon>
        <taxon>Plasmodiidae</taxon>
        <taxon>Plasmodium</taxon>
        <taxon>Plasmodium (Laverania)</taxon>
    </lineage>
</organism>
<feature type="region of interest" description="Disordered" evidence="2">
    <location>
        <begin position="2012"/>
        <end position="2063"/>
    </location>
</feature>
<keyword evidence="4" id="KW-1185">Reference proteome</keyword>
<feature type="compositionally biased region" description="Low complexity" evidence="2">
    <location>
        <begin position="2014"/>
        <end position="2023"/>
    </location>
</feature>
<feature type="compositionally biased region" description="Polar residues" evidence="2">
    <location>
        <begin position="1915"/>
        <end position="1937"/>
    </location>
</feature>
<evidence type="ECO:0000313" key="4">
    <source>
        <dbReference type="Proteomes" id="UP000030673"/>
    </source>
</evidence>
<feature type="compositionally biased region" description="Basic residues" evidence="2">
    <location>
        <begin position="2032"/>
        <end position="2056"/>
    </location>
</feature>
<evidence type="ECO:0000256" key="2">
    <source>
        <dbReference type="SAM" id="MobiDB-lite"/>
    </source>
</evidence>
<feature type="region of interest" description="Disordered" evidence="2">
    <location>
        <begin position="762"/>
        <end position="959"/>
    </location>
</feature>
<sequence length="2246" mass="270160">MNTLKGNLKLLNSNINVQEKRKIWLDTIKDDPICLKGCDYKNLKSIALTFFKDKNLYNEENLVILNFFCKEKLDDFLLNDEIMEFLQKTYLLYEYFIKEGCDKINKKQFIENISECCKRIFLKNIIKHEKEILDFLLKNLMNYINKYSFCLIYQSLYNIYQYNQNNYNQIYYVKQKPTFEFLLCLENKKINDEVLLINNNKFSVDSLFVLNENDEKGIREYFEKNGNINTYDAYNERENTQEDSSYKNYNYERDKNNDIVEYVNDNKIEQRGTILRTKTCISSSYDKNILKNVETLNKEFSCFYLFIYFRCCFENINFYLIEKFIENYYINHNNENIYKELLLFLFLIYKDKMNTLVDRILTDSINYLNNTYTASIMNNNDNSSSSNNNNKNNKNNNIYHKSNSSNRSYSKNYSYNHLESHKKPKRNTNENIKERNKELYLSDSLFYYELLINMIIYQNLNYENNYEYYLNFIKTLHDNDHFQELFLSSFFFVYISTDDVSIRNVLLTNFIKYGSKRFSTLSKLFTYMKRIFYIIYHDVVDEMYIYNNKLFTNIVEGQCSIRRNEILDTDEKELNYLIFVKSNNNICIDKYICLFFKEVYYIISRTNMEYFALVTHLYLYTYDYIFQKIINVIYENEMNLNDTSFDICKQVLKPFLFLYVDIFDSFIQALKKNVYSEKVMITYSFIKKYLFKNMYEKSFLQKDLFYVIYHIYFLQYVLKYNFLNFLTNFITTKRNVSQYLENLLKLKEDHIKEVEATLEKNGNYENEKETLNEKGTLNEKENNHDMLEDAKKTKERNKEKDDKVEKAQRVKRTESTYRRNKTGYYNEDDSSGDNNSNDDNSDDEEWDDYKHIKSYQNGRSKKQDNNNKKKRKKLNNKNKSNVEKIDLTDLSCSDKENEEERYRKKKKNSKKGIKSDDNNNNNNNKSDDENDNNNENENYNQNNNLYNNNNNTSSSFLNNEDPELLCDKLSGEEGQKNKCANNVVDAEKERIISFFEKNYLVLKYFTSYTDDMIFGHDEGDITSLDNYIDIKEHTKLKRISSNMKNINKSNDNNNENVNQHNNNNNNNNINSYNNSHNCIAYSSSSDDKSRFIRKLHSFYNKKRKVDHIINELFLNNKDNVYSKILKNNLSIIKELKNLRMDILYPIFNASLVFLFDDFYFFIIQNIKLVIEEKEKFYYNHKIFLNTSLILLHCLSKDVKIEKYLVSIFYILKLSFNKLKSIEIINEGIHQNKEQIYDKNTKTFQNDVKYYNIKKDKDIVTSYISCLKKNNNDHEHNNKNITLNEIEENIKLYQNVFYIFLKLLQNVLKSNNLYYNFKFIIYDILFSPYSNKKIIFSCMKCILDRAKLDEIYNYCIKMLDKITMEEKFIEELLKVEDNISLDHNNNNNNNRVSYEYNNNLDQENDTNQNKKGYVTNNINYNIQTNNSNNFNNDEYFNHVSLRNINETYIKENNYLPLILYNKNNLENSFSFNNIEKNIKSREISSLYINILILYYIITQKEKTNKKTTFCDHYLKFDVDNCRMIINKLICLLYSKNDLNSSYYKYIKYLSFKTFKKIYSYLSIKEADIYIGHIKNKNTEDIINEDKKLNDIKILKHEILEYFYFISNKEIKEYIMKNKKSNNTKQNLSTYTDEYNFFFLNNLNCNKLILKNDNFYFMINSLLFIFNMKYDKATFYKLITIILMEKNEYKNYVLEKIIPSIKNFFKLSYILNNVKRENKKNNLKLSNDILNHSVLLYIIRTIIILFLLIDYNHINKHNIIINENYISYHMFINDYIKKKSLKYYYTQLNFLLFRIFYNEKNLSYFFKMFFTTLYIISFKKKGNENMIFFFEKIFHLNILDEHIYSSANKKNKFLKDNINLHDNHQTVANMKQFKEENEKDKNIVENFDKNGVGKHKQRTNKSQKNTKYNKKYNTQNDIDSNTQNDIDSNTQNDIDSNTQNDIDSNTENNTDDNTENNINNINNINNNTDDHSEDSHSQYSSDEEVRKNYREILRSHKKNDLELNKKCIKYKSTVRSNGSTTSSSNDSDDTFRIRINKKRKNKNSHNKKKNNKKNKKRNSSSLDDNLITYAEQKSQRTNSSNEMKCTHLKKSAKKEYVLNQEQVKPFTDNIMEKMEKEMNIENFQFNGSLSVKILNHLIFLCKGFHEDLELKIYNGIKSCLKDNEMDKEKLKQLLEQNIKEDEHIHNHVSSIKYKKKLELLKIIDTKIIFLTYIKDNLEKRKSLVSRMSELNLNIFKNKSMFHIDIDFI</sequence>
<feature type="compositionally biased region" description="Basic residues" evidence="2">
    <location>
        <begin position="903"/>
        <end position="912"/>
    </location>
</feature>
<protein>
    <submittedName>
        <fullName evidence="3">Uncharacterized protein</fullName>
    </submittedName>
</protein>
<feature type="region of interest" description="Disordered" evidence="2">
    <location>
        <begin position="379"/>
        <end position="408"/>
    </location>
</feature>
<dbReference type="InterPro" id="IPR051483">
    <property type="entry name" value="MAP7_domain-containing"/>
</dbReference>
<feature type="compositionally biased region" description="Low complexity" evidence="2">
    <location>
        <begin position="1953"/>
        <end position="1965"/>
    </location>
</feature>
<dbReference type="PANTHER" id="PTHR15073">
    <property type="entry name" value="MICROTUBULE-ASSOCIATED PROTEIN"/>
    <property type="match status" value="1"/>
</dbReference>
<feature type="compositionally biased region" description="Low complexity" evidence="2">
    <location>
        <begin position="935"/>
        <end position="959"/>
    </location>
</feature>
<gene>
    <name evidence="3" type="ORF">PFNF54_02832</name>
</gene>
<dbReference type="Proteomes" id="UP000030673">
    <property type="component" value="Unassembled WGS sequence"/>
</dbReference>
<accession>W7K591</accession>
<proteinExistence type="predicted"/>
<feature type="region of interest" description="Disordered" evidence="2">
    <location>
        <begin position="1882"/>
        <end position="1982"/>
    </location>
</feature>
<evidence type="ECO:0000256" key="1">
    <source>
        <dbReference type="ARBA" id="ARBA00023054"/>
    </source>
</evidence>
<reference evidence="3 4" key="1">
    <citation type="submission" date="2013-02" db="EMBL/GenBank/DDBJ databases">
        <title>The Genome Sequence of Plasmodium falciparum NF54.</title>
        <authorList>
            <consortium name="The Broad Institute Genome Sequencing Platform"/>
            <consortium name="The Broad Institute Genome Sequencing Center for Infectious Disease"/>
            <person name="Neafsey D."/>
            <person name="Cheeseman I."/>
            <person name="Volkman S."/>
            <person name="Adams J."/>
            <person name="Walker B."/>
            <person name="Young S.K."/>
            <person name="Zeng Q."/>
            <person name="Gargeya S."/>
            <person name="Fitzgerald M."/>
            <person name="Haas B."/>
            <person name="Abouelleil A."/>
            <person name="Alvarado L."/>
            <person name="Arachchi H.M."/>
            <person name="Berlin A.M."/>
            <person name="Chapman S.B."/>
            <person name="Dewar J."/>
            <person name="Goldberg J."/>
            <person name="Griggs A."/>
            <person name="Gujja S."/>
            <person name="Hansen M."/>
            <person name="Howarth C."/>
            <person name="Imamovic A."/>
            <person name="Larimer J."/>
            <person name="McCowan C."/>
            <person name="Murphy C."/>
            <person name="Neiman D."/>
            <person name="Pearson M."/>
            <person name="Priest M."/>
            <person name="Roberts A."/>
            <person name="Saif S."/>
            <person name="Shea T."/>
            <person name="Sisk P."/>
            <person name="Sykes S."/>
            <person name="Wortman J."/>
            <person name="Nusbaum C."/>
            <person name="Birren B."/>
        </authorList>
    </citation>
    <scope>NUCLEOTIDE SEQUENCE [LARGE SCALE GENOMIC DNA]</scope>
    <source>
        <strain evidence="3 4">NF54</strain>
    </source>
</reference>
<keyword evidence="1" id="KW-0175">Coiled coil</keyword>
<dbReference type="OMA" id="KCILDRA"/>